<evidence type="ECO:0000256" key="2">
    <source>
        <dbReference type="ARBA" id="ARBA00022475"/>
    </source>
</evidence>
<evidence type="ECO:0000259" key="6">
    <source>
        <dbReference type="PROSITE" id="PS51371"/>
    </source>
</evidence>
<keyword evidence="3" id="KW-0129">CBS domain</keyword>
<protein>
    <submittedName>
        <fullName evidence="8">Hemolysin family protein</fullName>
    </submittedName>
</protein>
<evidence type="ECO:0000313" key="8">
    <source>
        <dbReference type="EMBL" id="MFC7386404.1"/>
    </source>
</evidence>
<keyword evidence="4 5" id="KW-0812">Transmembrane</keyword>
<evidence type="ECO:0000256" key="5">
    <source>
        <dbReference type="SAM" id="Phobius"/>
    </source>
</evidence>
<reference evidence="9" key="1">
    <citation type="journal article" date="2019" name="Int. J. Syst. Evol. Microbiol.">
        <title>The Global Catalogue of Microorganisms (GCM) 10K type strain sequencing project: providing services to taxonomists for standard genome sequencing and annotation.</title>
        <authorList>
            <consortium name="The Broad Institute Genomics Platform"/>
            <consortium name="The Broad Institute Genome Sequencing Center for Infectious Disease"/>
            <person name="Wu L."/>
            <person name="Ma J."/>
        </authorList>
    </citation>
    <scope>NUCLEOTIDE SEQUENCE [LARGE SCALE GENOMIC DNA]</scope>
    <source>
        <strain evidence="9">CECT 7649</strain>
    </source>
</reference>
<dbReference type="InterPro" id="IPR046342">
    <property type="entry name" value="CBS_dom_sf"/>
</dbReference>
<keyword evidence="4 5" id="KW-0472">Membrane</keyword>
<evidence type="ECO:0000259" key="7">
    <source>
        <dbReference type="PROSITE" id="PS51846"/>
    </source>
</evidence>
<dbReference type="Pfam" id="PF00571">
    <property type="entry name" value="CBS"/>
    <property type="match status" value="1"/>
</dbReference>
<dbReference type="PANTHER" id="PTHR43099">
    <property type="entry name" value="UPF0053 PROTEIN YRKA"/>
    <property type="match status" value="1"/>
</dbReference>
<organism evidence="8 9">
    <name type="scientific">Sphaerisporangium rhizosphaerae</name>
    <dbReference type="NCBI Taxonomy" id="2269375"/>
    <lineage>
        <taxon>Bacteria</taxon>
        <taxon>Bacillati</taxon>
        <taxon>Actinomycetota</taxon>
        <taxon>Actinomycetes</taxon>
        <taxon>Streptosporangiales</taxon>
        <taxon>Streptosporangiaceae</taxon>
        <taxon>Sphaerisporangium</taxon>
    </lineage>
</organism>
<evidence type="ECO:0000313" key="9">
    <source>
        <dbReference type="Proteomes" id="UP001596496"/>
    </source>
</evidence>
<dbReference type="InterPro" id="IPR051676">
    <property type="entry name" value="UPF0053_domain"/>
</dbReference>
<comment type="subcellular location">
    <subcellularLocation>
        <location evidence="1">Cell membrane</location>
        <topology evidence="1">Multi-pass membrane protein</topology>
    </subcellularLocation>
</comment>
<dbReference type="PROSITE" id="PS51371">
    <property type="entry name" value="CBS"/>
    <property type="match status" value="1"/>
</dbReference>
<keyword evidence="9" id="KW-1185">Reference proteome</keyword>
<evidence type="ECO:0000256" key="4">
    <source>
        <dbReference type="PROSITE-ProRule" id="PRU01193"/>
    </source>
</evidence>
<dbReference type="PROSITE" id="PS51846">
    <property type="entry name" value="CNNM"/>
    <property type="match status" value="1"/>
</dbReference>
<dbReference type="Pfam" id="PF01595">
    <property type="entry name" value="CNNM"/>
    <property type="match status" value="1"/>
</dbReference>
<proteinExistence type="predicted"/>
<feature type="transmembrane region" description="Helical" evidence="5">
    <location>
        <begin position="6"/>
        <end position="27"/>
    </location>
</feature>
<comment type="caution">
    <text evidence="8">The sequence shown here is derived from an EMBL/GenBank/DDBJ whole genome shotgun (WGS) entry which is preliminary data.</text>
</comment>
<dbReference type="Gene3D" id="3.10.580.10">
    <property type="entry name" value="CBS-domain"/>
    <property type="match status" value="1"/>
</dbReference>
<evidence type="ECO:0000256" key="3">
    <source>
        <dbReference type="PROSITE-ProRule" id="PRU00703"/>
    </source>
</evidence>
<sequence length="339" mass="35976">MTILDALAIVVLLTVNGFFVGAEFALISARRTQIEPAAKEGSRRARAVLAAMDAVPLMLAAAQLGVTLASLALGAVGEPVLAHALEPLFAALGLPPGLVHPTAFALAMIIVVSAHVIIGEMVPKNLALSGPDRAALWLVPTLRVVARATRPLLVVVNAIAAGVLRALRIPRTEEVRSVFTSDEMPALIQESHRHRLLDRDEHDRMIAALALYARPVESVMVPIGEVVSVPATTRAAELEQYAGRYGHSRFPVSGAAGRLGGYLHVLDALNGHAPDEPLPVRELPHVGRRTTMADVLATMRRRRAQLAAITSDDGTVAGIVTLENVITGLLHHAHEKPPG</sequence>
<feature type="domain" description="CBS" evidence="6">
    <location>
        <begin position="279"/>
        <end position="336"/>
    </location>
</feature>
<keyword evidence="2" id="KW-1003">Cell membrane</keyword>
<dbReference type="PANTHER" id="PTHR43099:SF5">
    <property type="entry name" value="HLYC_CORC FAMILY TRANSPORTER"/>
    <property type="match status" value="1"/>
</dbReference>
<dbReference type="EMBL" id="JBHTCG010000026">
    <property type="protein sequence ID" value="MFC7386404.1"/>
    <property type="molecule type" value="Genomic_DNA"/>
</dbReference>
<gene>
    <name evidence="8" type="ORF">ACFQSB_29645</name>
</gene>
<dbReference type="RefSeq" id="WP_380830153.1">
    <property type="nucleotide sequence ID" value="NZ_JBHTCG010000026.1"/>
</dbReference>
<accession>A0ABW2PAP7</accession>
<feature type="domain" description="CNNM transmembrane" evidence="7">
    <location>
        <begin position="1"/>
        <end position="201"/>
    </location>
</feature>
<feature type="transmembrane region" description="Helical" evidence="5">
    <location>
        <begin position="97"/>
        <end position="118"/>
    </location>
</feature>
<feature type="transmembrane region" description="Helical" evidence="5">
    <location>
        <begin position="48"/>
        <end position="77"/>
    </location>
</feature>
<name>A0ABW2PAP7_9ACTN</name>
<dbReference type="SUPFAM" id="SSF54631">
    <property type="entry name" value="CBS-domain pair"/>
    <property type="match status" value="1"/>
</dbReference>
<dbReference type="InterPro" id="IPR002550">
    <property type="entry name" value="CNNM"/>
</dbReference>
<keyword evidence="4 5" id="KW-1133">Transmembrane helix</keyword>
<dbReference type="Proteomes" id="UP001596496">
    <property type="component" value="Unassembled WGS sequence"/>
</dbReference>
<evidence type="ECO:0000256" key="1">
    <source>
        <dbReference type="ARBA" id="ARBA00004651"/>
    </source>
</evidence>
<dbReference type="InterPro" id="IPR000644">
    <property type="entry name" value="CBS_dom"/>
</dbReference>